<proteinExistence type="predicted"/>
<evidence type="ECO:0000313" key="8">
    <source>
        <dbReference type="EMBL" id="MBB5222391.1"/>
    </source>
</evidence>
<keyword evidence="6" id="KW-0732">Signal</keyword>
<protein>
    <submittedName>
        <fullName evidence="8">Outer membrane protein OmpA-like peptidoglycan-associated protein</fullName>
    </submittedName>
</protein>
<comment type="subcellular location">
    <subcellularLocation>
        <location evidence="1">Cell outer membrane</location>
    </subcellularLocation>
</comment>
<reference evidence="8 9" key="1">
    <citation type="submission" date="2020-08" db="EMBL/GenBank/DDBJ databases">
        <title>Genomic Encyclopedia of Type Strains, Phase IV (KMG-IV): sequencing the most valuable type-strain genomes for metagenomic binning, comparative biology and taxonomic classification.</title>
        <authorList>
            <person name="Goeker M."/>
        </authorList>
    </citation>
    <scope>NUCLEOTIDE SEQUENCE [LARGE SCALE GENOMIC DNA]</scope>
    <source>
        <strain evidence="8 9">DSM 101730</strain>
    </source>
</reference>
<dbReference type="InterPro" id="IPR006665">
    <property type="entry name" value="OmpA-like"/>
</dbReference>
<accession>A0A840ST67</accession>
<evidence type="ECO:0000256" key="3">
    <source>
        <dbReference type="ARBA" id="ARBA00023237"/>
    </source>
</evidence>
<dbReference type="PANTHER" id="PTHR30329">
    <property type="entry name" value="STATOR ELEMENT OF FLAGELLAR MOTOR COMPLEX"/>
    <property type="match status" value="1"/>
</dbReference>
<dbReference type="SUPFAM" id="SSF103088">
    <property type="entry name" value="OmpA-like"/>
    <property type="match status" value="1"/>
</dbReference>
<dbReference type="PROSITE" id="PS01068">
    <property type="entry name" value="OMPA_1"/>
    <property type="match status" value="1"/>
</dbReference>
<dbReference type="Proteomes" id="UP000549457">
    <property type="component" value="Unassembled WGS sequence"/>
</dbReference>
<dbReference type="EMBL" id="JACHFM010000002">
    <property type="protein sequence ID" value="MBB5222391.1"/>
    <property type="molecule type" value="Genomic_DNA"/>
</dbReference>
<dbReference type="RefSeq" id="WP_184149150.1">
    <property type="nucleotide sequence ID" value="NZ_JACHFM010000002.1"/>
</dbReference>
<dbReference type="InterPro" id="IPR006690">
    <property type="entry name" value="OMPA-like_CS"/>
</dbReference>
<keyword evidence="3" id="KW-0998">Cell outer membrane</keyword>
<dbReference type="CDD" id="cd07185">
    <property type="entry name" value="OmpA_C-like"/>
    <property type="match status" value="1"/>
</dbReference>
<dbReference type="AlphaFoldDB" id="A0A840ST67"/>
<evidence type="ECO:0000259" key="7">
    <source>
        <dbReference type="PROSITE" id="PS51123"/>
    </source>
</evidence>
<dbReference type="Gene3D" id="3.30.1330.60">
    <property type="entry name" value="OmpA-like domain"/>
    <property type="match status" value="1"/>
</dbReference>
<evidence type="ECO:0000256" key="1">
    <source>
        <dbReference type="ARBA" id="ARBA00004442"/>
    </source>
</evidence>
<dbReference type="InterPro" id="IPR006664">
    <property type="entry name" value="OMP_bac"/>
</dbReference>
<dbReference type="GO" id="GO:0009279">
    <property type="term" value="C:cell outer membrane"/>
    <property type="evidence" value="ECO:0007669"/>
    <property type="project" value="UniProtKB-SubCell"/>
</dbReference>
<gene>
    <name evidence="8" type="ORF">HNP73_002327</name>
</gene>
<feature type="signal peptide" evidence="6">
    <location>
        <begin position="1"/>
        <end position="26"/>
    </location>
</feature>
<keyword evidence="2 4" id="KW-0472">Membrane</keyword>
<dbReference type="PROSITE" id="PS51123">
    <property type="entry name" value="OMPA_2"/>
    <property type="match status" value="1"/>
</dbReference>
<keyword evidence="9" id="KW-1185">Reference proteome</keyword>
<sequence>MSRSRFGRAAILVAAVSATPATSAGAQGTTAVILPLEATVLDLTATVRDMSGGVSAISAEAQATLGRSNDIAVRTVGDDVILSVTSDVLFGFDSAELSSEARASLSDIASVILRAPEGKVMVVGHTDSKGSDAYNLELSQRRADTVAGFLEEADVPADRLTTEGRGEAEPLAANEVSGQDNPEGRAQNRRVEFVMPKTMLQN</sequence>
<dbReference type="InterPro" id="IPR050330">
    <property type="entry name" value="Bact_OuterMem_StrucFunc"/>
</dbReference>
<feature type="chain" id="PRO_5032290169" evidence="6">
    <location>
        <begin position="27"/>
        <end position="202"/>
    </location>
</feature>
<evidence type="ECO:0000256" key="2">
    <source>
        <dbReference type="ARBA" id="ARBA00023136"/>
    </source>
</evidence>
<feature type="domain" description="OmpA-like" evidence="7">
    <location>
        <begin position="77"/>
        <end position="199"/>
    </location>
</feature>
<feature type="compositionally biased region" description="Basic and acidic residues" evidence="5">
    <location>
        <begin position="156"/>
        <end position="168"/>
    </location>
</feature>
<evidence type="ECO:0000256" key="6">
    <source>
        <dbReference type="SAM" id="SignalP"/>
    </source>
</evidence>
<dbReference type="PANTHER" id="PTHR30329:SF21">
    <property type="entry name" value="LIPOPROTEIN YIAD-RELATED"/>
    <property type="match status" value="1"/>
</dbReference>
<evidence type="ECO:0000313" key="9">
    <source>
        <dbReference type="Proteomes" id="UP000549457"/>
    </source>
</evidence>
<comment type="caution">
    <text evidence="8">The sequence shown here is derived from an EMBL/GenBank/DDBJ whole genome shotgun (WGS) entry which is preliminary data.</text>
</comment>
<name>A0A840ST67_9RHOB</name>
<evidence type="ECO:0000256" key="5">
    <source>
        <dbReference type="SAM" id="MobiDB-lite"/>
    </source>
</evidence>
<evidence type="ECO:0000256" key="4">
    <source>
        <dbReference type="PROSITE-ProRule" id="PRU00473"/>
    </source>
</evidence>
<dbReference type="Pfam" id="PF00691">
    <property type="entry name" value="OmpA"/>
    <property type="match status" value="1"/>
</dbReference>
<dbReference type="InterPro" id="IPR036737">
    <property type="entry name" value="OmpA-like_sf"/>
</dbReference>
<feature type="region of interest" description="Disordered" evidence="5">
    <location>
        <begin position="155"/>
        <end position="188"/>
    </location>
</feature>
<dbReference type="PRINTS" id="PR01021">
    <property type="entry name" value="OMPADOMAIN"/>
</dbReference>
<organism evidence="8 9">
    <name type="scientific">Amaricoccus macauensis</name>
    <dbReference type="NCBI Taxonomy" id="57001"/>
    <lineage>
        <taxon>Bacteria</taxon>
        <taxon>Pseudomonadati</taxon>
        <taxon>Pseudomonadota</taxon>
        <taxon>Alphaproteobacteria</taxon>
        <taxon>Rhodobacterales</taxon>
        <taxon>Paracoccaceae</taxon>
        <taxon>Amaricoccus</taxon>
    </lineage>
</organism>